<protein>
    <submittedName>
        <fullName evidence="9">CusA/CzcA family heavy metal efflux RND transporter</fullName>
    </submittedName>
</protein>
<evidence type="ECO:0000256" key="8">
    <source>
        <dbReference type="SAM" id="Phobius"/>
    </source>
</evidence>
<dbReference type="Proteomes" id="UP000600139">
    <property type="component" value="Unassembled WGS sequence"/>
</dbReference>
<feature type="transmembrane region" description="Helical" evidence="8">
    <location>
        <begin position="891"/>
        <end position="910"/>
    </location>
</feature>
<dbReference type="Gene3D" id="3.30.70.1430">
    <property type="entry name" value="Multidrug efflux transporter AcrB pore domain"/>
    <property type="match status" value="2"/>
</dbReference>
<dbReference type="PANTHER" id="PTHR32063:SF24">
    <property type="entry name" value="CATION EFFLUX SYSTEM (ACRB_ACRD_ACRF FAMILY)"/>
    <property type="match status" value="1"/>
</dbReference>
<reference evidence="9" key="1">
    <citation type="submission" date="2021-01" db="EMBL/GenBank/DDBJ databases">
        <title>Modified the classification status of verrucomicrobia.</title>
        <authorList>
            <person name="Feng X."/>
        </authorList>
    </citation>
    <scope>NUCLEOTIDE SEQUENCE</scope>
    <source>
        <strain evidence="9">JCM 18052</strain>
    </source>
</reference>
<feature type="transmembrane region" description="Helical" evidence="8">
    <location>
        <begin position="350"/>
        <end position="383"/>
    </location>
</feature>
<dbReference type="NCBIfam" id="TIGR00914">
    <property type="entry name" value="2A0601"/>
    <property type="match status" value="1"/>
</dbReference>
<feature type="transmembrane region" description="Helical" evidence="8">
    <location>
        <begin position="942"/>
        <end position="967"/>
    </location>
</feature>
<evidence type="ECO:0000256" key="4">
    <source>
        <dbReference type="ARBA" id="ARBA00022475"/>
    </source>
</evidence>
<dbReference type="InterPro" id="IPR027463">
    <property type="entry name" value="AcrB_DN_DC_subdom"/>
</dbReference>
<keyword evidence="7 8" id="KW-0472">Membrane</keyword>
<evidence type="ECO:0000313" key="9">
    <source>
        <dbReference type="EMBL" id="MBK1817374.1"/>
    </source>
</evidence>
<dbReference type="RefSeq" id="WP_200352317.1">
    <property type="nucleotide sequence ID" value="NZ_BAABHZ010000001.1"/>
</dbReference>
<evidence type="ECO:0000256" key="1">
    <source>
        <dbReference type="ARBA" id="ARBA00004651"/>
    </source>
</evidence>
<feature type="transmembrane region" description="Helical" evidence="8">
    <location>
        <begin position="538"/>
        <end position="556"/>
    </location>
</feature>
<name>A0A934VDA9_9BACT</name>
<dbReference type="PRINTS" id="PR00702">
    <property type="entry name" value="ACRIFLAVINRP"/>
</dbReference>
<feature type="transmembrane region" description="Helical" evidence="8">
    <location>
        <begin position="987"/>
        <end position="1008"/>
    </location>
</feature>
<organism evidence="9 10">
    <name type="scientific">Luteolibacter yonseiensis</name>
    <dbReference type="NCBI Taxonomy" id="1144680"/>
    <lineage>
        <taxon>Bacteria</taxon>
        <taxon>Pseudomonadati</taxon>
        <taxon>Verrucomicrobiota</taxon>
        <taxon>Verrucomicrobiia</taxon>
        <taxon>Verrucomicrobiales</taxon>
        <taxon>Verrucomicrobiaceae</taxon>
        <taxon>Luteolibacter</taxon>
    </lineage>
</organism>
<feature type="transmembrane region" description="Helical" evidence="8">
    <location>
        <begin position="480"/>
        <end position="507"/>
    </location>
</feature>
<sequence>MLTKLLEASLRHRWLVILATLAIAALGVYNFNRLPIDAVPDITNVQVQINTSAPGYSPFETEQRITYPVETAMAGIPFLEQTRSLSRYGLSQITVSFEEGTDIYWARQQIAERLTQVSGQMPEGIEPEMGPISTGLGEIYMYSVEADPDAKKPDGTPYTPTDLRTIHDWVVKFQLRNVKGVNEVNAIGGFVKQFHVQPDPAKLHAYDLSLNDLVGSLSRNNQNTGAGFIEKNGEQFIVRSPGQVRTLDDISSIVVTTRDGIPVRIGDVAEVSLGKELRSGAGTLDGEEVVLGTTMMLIGENSRTVSQRVESKIDEINRSLPDGVHLKTVYTRTTLVDATIETIKKNLVEGALLVIVILCLALGNIRAALIAAAVIPLAMLFTITGMVENKVSGNLMSLGALDFGIIVDGAVIIVENCIRCLAEEQHRRGRLATLMERLRTVRDATKEVVVPSLFGSFIIMVVYLPIAALTGVEGKMFHPMAFTVVVALLGAMIFSVTFIPAAVAIFLGGKISEKENFVVRGVKRLYEPLLKAALDHRVFVLTAAMAILILSGLLASRMGSEFIPSLDEGDVALQALRMPSTGITQSVEMQKQLEKALIKIPEVAHAFARTGSAEIATDPMPPSISDGYVMLKPQSQWPDPTIGKAQVLDKINEVATSQLGANYEISQPIELRFNELISGVRSDLGVLIYGDDMDVLLGTGNKIAAVVNGVTGAADVKVEQVTGLPMLTVNIDRQAISRYGLDIAEVQEAVEIAIGGKEAGTVYEGDVRSPLIVRLPETLRKDLDAIRRLPIPIKKTEPDEDSKSLNPVGSGPGFVTLGSVAKLELANGPNQISRENGKRRIVVTSNVRGRDLGSFVTEVQQKIESSKVVPAGYWVEYGGQFQQLLSATKRLQLVIPITLFLILLLLFMTFGSVKDALLVFSGVPLALTGGIAALWIRDIPLSISAAVGFIALSGVAVLNGLVMISFIKSLRKQGKELLDAVIEGSVLRLRPVLMTAAVAALGFVPMALAHGRGAEVQKPLASVVIGGIITSTILTLFVLPVLYAIFHRKSVEERDREIDFNAPVED</sequence>
<dbReference type="SUPFAM" id="SSF82714">
    <property type="entry name" value="Multidrug efflux transporter AcrB TolC docking domain, DN and DC subdomains"/>
    <property type="match status" value="2"/>
</dbReference>
<dbReference type="EMBL" id="JAENIK010000012">
    <property type="protein sequence ID" value="MBK1817374.1"/>
    <property type="molecule type" value="Genomic_DNA"/>
</dbReference>
<comment type="similarity">
    <text evidence="2">Belongs to the resistance-nodulation-cell division (RND) (TC 2.A.6) family.</text>
</comment>
<dbReference type="SUPFAM" id="SSF82866">
    <property type="entry name" value="Multidrug efflux transporter AcrB transmembrane domain"/>
    <property type="match status" value="2"/>
</dbReference>
<keyword evidence="10" id="KW-1185">Reference proteome</keyword>
<gene>
    <name evidence="9" type="ORF">JIN84_17270</name>
</gene>
<comment type="subcellular location">
    <subcellularLocation>
        <location evidence="1">Cell membrane</location>
        <topology evidence="1">Multi-pass membrane protein</topology>
    </subcellularLocation>
</comment>
<keyword evidence="3" id="KW-0813">Transport</keyword>
<dbReference type="PANTHER" id="PTHR32063">
    <property type="match status" value="1"/>
</dbReference>
<dbReference type="Gene3D" id="3.30.70.1440">
    <property type="entry name" value="Multidrug efflux transporter AcrB pore domain"/>
    <property type="match status" value="1"/>
</dbReference>
<evidence type="ECO:0000256" key="2">
    <source>
        <dbReference type="ARBA" id="ARBA00010942"/>
    </source>
</evidence>
<dbReference type="InterPro" id="IPR004763">
    <property type="entry name" value="CusA-like"/>
</dbReference>
<comment type="caution">
    <text evidence="9">The sequence shown here is derived from an EMBL/GenBank/DDBJ whole genome shotgun (WGS) entry which is preliminary data.</text>
</comment>
<dbReference type="Pfam" id="PF00873">
    <property type="entry name" value="ACR_tran"/>
    <property type="match status" value="1"/>
</dbReference>
<dbReference type="Gene3D" id="3.30.2090.10">
    <property type="entry name" value="Multidrug efflux transporter AcrB TolC docking domain, DN and DC subdomains"/>
    <property type="match status" value="2"/>
</dbReference>
<evidence type="ECO:0000256" key="3">
    <source>
        <dbReference type="ARBA" id="ARBA00022448"/>
    </source>
</evidence>
<evidence type="ECO:0000256" key="5">
    <source>
        <dbReference type="ARBA" id="ARBA00022692"/>
    </source>
</evidence>
<keyword evidence="6 8" id="KW-1133">Transmembrane helix</keyword>
<dbReference type="InterPro" id="IPR001036">
    <property type="entry name" value="Acrflvin-R"/>
</dbReference>
<keyword evidence="5 8" id="KW-0812">Transmembrane</keyword>
<evidence type="ECO:0000313" key="10">
    <source>
        <dbReference type="Proteomes" id="UP000600139"/>
    </source>
</evidence>
<proteinExistence type="inferred from homology"/>
<dbReference type="GO" id="GO:0008324">
    <property type="term" value="F:monoatomic cation transmembrane transporter activity"/>
    <property type="evidence" value="ECO:0007669"/>
    <property type="project" value="InterPro"/>
</dbReference>
<dbReference type="GO" id="GO:0042910">
    <property type="term" value="F:xenobiotic transmembrane transporter activity"/>
    <property type="evidence" value="ECO:0007669"/>
    <property type="project" value="TreeGrafter"/>
</dbReference>
<dbReference type="SUPFAM" id="SSF82693">
    <property type="entry name" value="Multidrug efflux transporter AcrB pore domain, PN1, PN2, PC1 and PC2 subdomains"/>
    <property type="match status" value="2"/>
</dbReference>
<dbReference type="Gene3D" id="3.30.70.1320">
    <property type="entry name" value="Multidrug efflux transporter AcrB pore domain like"/>
    <property type="match status" value="1"/>
</dbReference>
<evidence type="ECO:0000256" key="7">
    <source>
        <dbReference type="ARBA" id="ARBA00023136"/>
    </source>
</evidence>
<feature type="transmembrane region" description="Helical" evidence="8">
    <location>
        <begin position="12"/>
        <end position="31"/>
    </location>
</feature>
<dbReference type="GO" id="GO:0005886">
    <property type="term" value="C:plasma membrane"/>
    <property type="evidence" value="ECO:0007669"/>
    <property type="project" value="UniProtKB-SubCell"/>
</dbReference>
<feature type="transmembrane region" description="Helical" evidence="8">
    <location>
        <begin position="395"/>
        <end position="418"/>
    </location>
</feature>
<feature type="transmembrane region" description="Helical" evidence="8">
    <location>
        <begin position="1020"/>
        <end position="1046"/>
    </location>
</feature>
<accession>A0A934VDA9</accession>
<dbReference type="AlphaFoldDB" id="A0A934VDA9"/>
<feature type="transmembrane region" description="Helical" evidence="8">
    <location>
        <begin position="917"/>
        <end position="936"/>
    </location>
</feature>
<evidence type="ECO:0000256" key="6">
    <source>
        <dbReference type="ARBA" id="ARBA00022989"/>
    </source>
</evidence>
<keyword evidence="4" id="KW-1003">Cell membrane</keyword>
<feature type="transmembrane region" description="Helical" evidence="8">
    <location>
        <begin position="448"/>
        <end position="468"/>
    </location>
</feature>
<dbReference type="Gene3D" id="1.20.1640.10">
    <property type="entry name" value="Multidrug efflux transporter AcrB transmembrane domain"/>
    <property type="match status" value="2"/>
</dbReference>